<name>A0A7X0HQ09_9BACI</name>
<evidence type="ECO:0000256" key="1">
    <source>
        <dbReference type="SAM" id="MobiDB-lite"/>
    </source>
</evidence>
<dbReference type="Proteomes" id="UP000531594">
    <property type="component" value="Unassembled WGS sequence"/>
</dbReference>
<feature type="compositionally biased region" description="Basic and acidic residues" evidence="1">
    <location>
        <begin position="113"/>
        <end position="124"/>
    </location>
</feature>
<protein>
    <recommendedName>
        <fullName evidence="4">DUF2992 family protein</fullName>
    </recommendedName>
</protein>
<sequence>MKLTIYYDGQFYVGIVETVDGNTLRAYRNIFGPEPNDQDVLEFIYSDLLSLIERNKQKGLIADQDIQKKINPKRLQRIVSKEIKQAGVSTKAQEAIKEQYDLRKKEKVMKNKQLRDKQKQDKREKKILKAKNKHRGK</sequence>
<organism evidence="2 3">
    <name type="scientific">Bacillus benzoevorans</name>
    <dbReference type="NCBI Taxonomy" id="1456"/>
    <lineage>
        <taxon>Bacteria</taxon>
        <taxon>Bacillati</taxon>
        <taxon>Bacillota</taxon>
        <taxon>Bacilli</taxon>
        <taxon>Bacillales</taxon>
        <taxon>Bacillaceae</taxon>
        <taxon>Bacillus</taxon>
    </lineage>
</organism>
<dbReference type="AlphaFoldDB" id="A0A7X0HQ09"/>
<accession>A0A7X0HQ09</accession>
<dbReference type="Pfam" id="PF11208">
    <property type="entry name" value="DUF2992"/>
    <property type="match status" value="1"/>
</dbReference>
<dbReference type="InterPro" id="IPR016787">
    <property type="entry name" value="UCP021328"/>
</dbReference>
<dbReference type="PIRSF" id="PIRSF021328">
    <property type="entry name" value="UCP021328"/>
    <property type="match status" value="1"/>
</dbReference>
<keyword evidence="3" id="KW-1185">Reference proteome</keyword>
<feature type="compositionally biased region" description="Basic residues" evidence="1">
    <location>
        <begin position="125"/>
        <end position="137"/>
    </location>
</feature>
<evidence type="ECO:0000313" key="3">
    <source>
        <dbReference type="Proteomes" id="UP000531594"/>
    </source>
</evidence>
<comment type="caution">
    <text evidence="2">The sequence shown here is derived from an EMBL/GenBank/DDBJ whole genome shotgun (WGS) entry which is preliminary data.</text>
</comment>
<reference evidence="2 3" key="1">
    <citation type="submission" date="2020-08" db="EMBL/GenBank/DDBJ databases">
        <title>Genomic Encyclopedia of Type Strains, Phase IV (KMG-IV): sequencing the most valuable type-strain genomes for metagenomic binning, comparative biology and taxonomic classification.</title>
        <authorList>
            <person name="Goeker M."/>
        </authorList>
    </citation>
    <scope>NUCLEOTIDE SEQUENCE [LARGE SCALE GENOMIC DNA]</scope>
    <source>
        <strain evidence="2 3">DSM 5391</strain>
    </source>
</reference>
<evidence type="ECO:0008006" key="4">
    <source>
        <dbReference type="Google" id="ProtNLM"/>
    </source>
</evidence>
<feature type="region of interest" description="Disordered" evidence="1">
    <location>
        <begin position="107"/>
        <end position="137"/>
    </location>
</feature>
<dbReference type="RefSeq" id="WP_184524228.1">
    <property type="nucleotide sequence ID" value="NZ_JACHGK010000003.1"/>
</dbReference>
<gene>
    <name evidence="2" type="ORF">HNR53_001427</name>
</gene>
<evidence type="ECO:0000313" key="2">
    <source>
        <dbReference type="EMBL" id="MBB6444818.1"/>
    </source>
</evidence>
<proteinExistence type="predicted"/>
<dbReference type="EMBL" id="JACHGK010000003">
    <property type="protein sequence ID" value="MBB6444818.1"/>
    <property type="molecule type" value="Genomic_DNA"/>
</dbReference>